<dbReference type="Proteomes" id="UP000593571">
    <property type="component" value="Unassembled WGS sequence"/>
</dbReference>
<sequence length="156" mass="16370">MGLQVEASPPRGLVTVGPEARDAAPSAGRSGQVISPAPARRSAGGTRDPSRCLRPRSIPSERGAAGSPTGFLETRFYLTPAGRAETMLGNIRFTPGDRRPRNPTQTPQRLRLLGPGAKACWAVGGSLEVASLMAKTAGSADREEPSVRFPPHPFSS</sequence>
<name>A0A7J8H155_ROUAE</name>
<keyword evidence="3" id="KW-1185">Reference proteome</keyword>
<feature type="region of interest" description="Disordered" evidence="1">
    <location>
        <begin position="91"/>
        <end position="110"/>
    </location>
</feature>
<gene>
    <name evidence="2" type="ORF">HJG63_011363</name>
</gene>
<accession>A0A7J8H155</accession>
<dbReference type="AlphaFoldDB" id="A0A7J8H155"/>
<feature type="region of interest" description="Disordered" evidence="1">
    <location>
        <begin position="135"/>
        <end position="156"/>
    </location>
</feature>
<proteinExistence type="predicted"/>
<reference evidence="2 3" key="1">
    <citation type="journal article" date="2020" name="Nature">
        <title>Six reference-quality genomes reveal evolution of bat adaptations.</title>
        <authorList>
            <person name="Jebb D."/>
            <person name="Huang Z."/>
            <person name="Pippel M."/>
            <person name="Hughes G.M."/>
            <person name="Lavrichenko K."/>
            <person name="Devanna P."/>
            <person name="Winkler S."/>
            <person name="Jermiin L.S."/>
            <person name="Skirmuntt E.C."/>
            <person name="Katzourakis A."/>
            <person name="Burkitt-Gray L."/>
            <person name="Ray D.A."/>
            <person name="Sullivan K.A.M."/>
            <person name="Roscito J.G."/>
            <person name="Kirilenko B.M."/>
            <person name="Davalos L.M."/>
            <person name="Corthals A.P."/>
            <person name="Power M.L."/>
            <person name="Jones G."/>
            <person name="Ransome R.D."/>
            <person name="Dechmann D.K.N."/>
            <person name="Locatelli A.G."/>
            <person name="Puechmaille S.J."/>
            <person name="Fedrigo O."/>
            <person name="Jarvis E.D."/>
            <person name="Hiller M."/>
            <person name="Vernes S.C."/>
            <person name="Myers E.W."/>
            <person name="Teeling E.C."/>
        </authorList>
    </citation>
    <scope>NUCLEOTIDE SEQUENCE [LARGE SCALE GENOMIC DNA]</scope>
    <source>
        <strain evidence="2">MRouAeg1</strain>
        <tissue evidence="2">Muscle</tissue>
    </source>
</reference>
<evidence type="ECO:0000256" key="1">
    <source>
        <dbReference type="SAM" id="MobiDB-lite"/>
    </source>
</evidence>
<feature type="region of interest" description="Disordered" evidence="1">
    <location>
        <begin position="1"/>
        <end position="71"/>
    </location>
</feature>
<evidence type="ECO:0000313" key="2">
    <source>
        <dbReference type="EMBL" id="KAF6466033.1"/>
    </source>
</evidence>
<dbReference type="EMBL" id="JACASE010000005">
    <property type="protein sequence ID" value="KAF6466033.1"/>
    <property type="molecule type" value="Genomic_DNA"/>
</dbReference>
<protein>
    <submittedName>
        <fullName evidence="2">Uncharacterized protein</fullName>
    </submittedName>
</protein>
<organism evidence="2 3">
    <name type="scientific">Rousettus aegyptiacus</name>
    <name type="common">Egyptian fruit bat</name>
    <name type="synonym">Pteropus aegyptiacus</name>
    <dbReference type="NCBI Taxonomy" id="9407"/>
    <lineage>
        <taxon>Eukaryota</taxon>
        <taxon>Metazoa</taxon>
        <taxon>Chordata</taxon>
        <taxon>Craniata</taxon>
        <taxon>Vertebrata</taxon>
        <taxon>Euteleostomi</taxon>
        <taxon>Mammalia</taxon>
        <taxon>Eutheria</taxon>
        <taxon>Laurasiatheria</taxon>
        <taxon>Chiroptera</taxon>
        <taxon>Yinpterochiroptera</taxon>
        <taxon>Pteropodoidea</taxon>
        <taxon>Pteropodidae</taxon>
        <taxon>Rousettinae</taxon>
        <taxon>Rousettus</taxon>
    </lineage>
</organism>
<comment type="caution">
    <text evidence="2">The sequence shown here is derived from an EMBL/GenBank/DDBJ whole genome shotgun (WGS) entry which is preliminary data.</text>
</comment>
<evidence type="ECO:0000313" key="3">
    <source>
        <dbReference type="Proteomes" id="UP000593571"/>
    </source>
</evidence>